<gene>
    <name evidence="1" type="ORF">FB564_3546</name>
</gene>
<dbReference type="PANTHER" id="PTHR33428">
    <property type="entry name" value="CHLOROPHYLLASE-2, CHLOROPLASTIC"/>
    <property type="match status" value="1"/>
</dbReference>
<name>A0A542XR66_SALAC</name>
<organism evidence="1 2">
    <name type="scientific">Salinispora arenicola</name>
    <dbReference type="NCBI Taxonomy" id="168697"/>
    <lineage>
        <taxon>Bacteria</taxon>
        <taxon>Bacillati</taxon>
        <taxon>Actinomycetota</taxon>
        <taxon>Actinomycetes</taxon>
        <taxon>Micromonosporales</taxon>
        <taxon>Micromonosporaceae</taxon>
        <taxon>Salinispora</taxon>
    </lineage>
</organism>
<evidence type="ECO:0008006" key="3">
    <source>
        <dbReference type="Google" id="ProtNLM"/>
    </source>
</evidence>
<comment type="caution">
    <text evidence="1">The sequence shown here is derived from an EMBL/GenBank/DDBJ whole genome shotgun (WGS) entry which is preliminary data.</text>
</comment>
<dbReference type="PANTHER" id="PTHR33428:SF14">
    <property type="entry name" value="CARBOXYLESTERASE TYPE B DOMAIN-CONTAINING PROTEIN"/>
    <property type="match status" value="1"/>
</dbReference>
<evidence type="ECO:0000313" key="1">
    <source>
        <dbReference type="EMBL" id="TQL38348.1"/>
    </source>
</evidence>
<evidence type="ECO:0000313" key="2">
    <source>
        <dbReference type="Proteomes" id="UP000315983"/>
    </source>
</evidence>
<protein>
    <recommendedName>
        <fullName evidence="3">Chlorophyllase-like protein</fullName>
    </recommendedName>
</protein>
<dbReference type="SUPFAM" id="SSF53474">
    <property type="entry name" value="alpha/beta-Hydrolases"/>
    <property type="match status" value="1"/>
</dbReference>
<dbReference type="AlphaFoldDB" id="A0A542XR66"/>
<reference evidence="1 2" key="1">
    <citation type="submission" date="2019-06" db="EMBL/GenBank/DDBJ databases">
        <title>Sequencing the genomes of 1000 actinobacteria strains.</title>
        <authorList>
            <person name="Klenk H.-P."/>
        </authorList>
    </citation>
    <scope>NUCLEOTIDE SEQUENCE [LARGE SCALE GENOMIC DNA]</scope>
    <source>
        <strain evidence="1 2">DSM 44819</strain>
    </source>
</reference>
<proteinExistence type="predicted"/>
<dbReference type="Proteomes" id="UP000315983">
    <property type="component" value="Unassembled WGS sequence"/>
</dbReference>
<sequence>MGLSLPPALSARSLHHEKRYLDVNPALGTRPVVPVLSVAPVTIPAPGRVVDLELRVSAPVTGSSQPVVLLSHNHGPSNLSSWRGYGPLVEVLAACGFVVVQPTHLDSKVLGLREANVAEAPLYWRSRATDLSYVIDNLDTIEAAVPTLDKRIDRKRIAAVGHSAGGHTVSLLLGRRLNDPEDGSVVDLSDTRVRAGVILSGLGRGGDALSEYARENYPFLQTSDFSTMTTPALVVAGDQEAERTNVVGASWPEDPYTLSPAPKALLTVFGGEHSLGGIVGYGAAETTDEDRDRVAAVGAIVGAYLLTTLGVDDRAWEMAKGELESSPEPQGRVVDK</sequence>
<dbReference type="InterPro" id="IPR029058">
    <property type="entry name" value="AB_hydrolase_fold"/>
</dbReference>
<dbReference type="EMBL" id="VFOL01000001">
    <property type="protein sequence ID" value="TQL38348.1"/>
    <property type="molecule type" value="Genomic_DNA"/>
</dbReference>
<accession>A0A542XR66</accession>
<dbReference type="Gene3D" id="3.40.50.1820">
    <property type="entry name" value="alpha/beta hydrolase"/>
    <property type="match status" value="1"/>
</dbReference>